<dbReference type="AlphaFoldDB" id="A0A0C3DPD6"/>
<sequence>MSGSEYGNSTSNEQSDATGQGKPPLRKDEVAIIEEKLEQWMGADATKRKSIFKDIAHSIQSLDANKTLKSHHWVTKKKKKQLVKYGRRWNARWVLEDRYKDKINDLLARGGHPAGSKGYIKNYQRAMDKVMKAMSPKKLEQARVMAKEWNELGLGNSMGVGNPCGCWFSKEMWKQCGTRVVVIAAWKGPGGDVVYGLHNFNDEIGDGKVFDGWERVEHKWEQYAHEVFGGEEVNGDSSEDEATGPRRRSTKGQHHPQITLPTDENGMPSIPVILNMNGQEKKDVLRAFISFHYGKAYGRSNVSVPWSAIVVDQGTYILSRYWPKNVAFKEPSRLTNPEVTSILEFWRDRQVTQPTDIFKVKQWIESDGSLQVAVPKAAVASQGNKRSTKKAQEMANEGEKI</sequence>
<protein>
    <submittedName>
        <fullName evidence="2">Uncharacterized protein</fullName>
    </submittedName>
</protein>
<dbReference type="STRING" id="1036808.A0A0C3DPD6"/>
<feature type="compositionally biased region" description="Basic residues" evidence="1">
    <location>
        <begin position="245"/>
        <end position="254"/>
    </location>
</feature>
<evidence type="ECO:0000313" key="3">
    <source>
        <dbReference type="Proteomes" id="UP000053989"/>
    </source>
</evidence>
<reference evidence="2 3" key="1">
    <citation type="submission" date="2014-04" db="EMBL/GenBank/DDBJ databases">
        <authorList>
            <consortium name="DOE Joint Genome Institute"/>
            <person name="Kuo A."/>
            <person name="Kohler A."/>
            <person name="Nagy L.G."/>
            <person name="Floudas D."/>
            <person name="Copeland A."/>
            <person name="Barry K.W."/>
            <person name="Cichocki N."/>
            <person name="Veneault-Fourrey C."/>
            <person name="LaButti K."/>
            <person name="Lindquist E.A."/>
            <person name="Lipzen A."/>
            <person name="Lundell T."/>
            <person name="Morin E."/>
            <person name="Murat C."/>
            <person name="Sun H."/>
            <person name="Tunlid A."/>
            <person name="Henrissat B."/>
            <person name="Grigoriev I.V."/>
            <person name="Hibbett D.S."/>
            <person name="Martin F."/>
            <person name="Nordberg H.P."/>
            <person name="Cantor M.N."/>
            <person name="Hua S.X."/>
        </authorList>
    </citation>
    <scope>NUCLEOTIDE SEQUENCE [LARGE SCALE GENOMIC DNA]</scope>
    <source>
        <strain evidence="2 3">Foug A</strain>
    </source>
</reference>
<gene>
    <name evidence="2" type="ORF">SCLCIDRAFT_129510</name>
</gene>
<feature type="compositionally biased region" description="Polar residues" evidence="1">
    <location>
        <begin position="1"/>
        <end position="18"/>
    </location>
</feature>
<accession>A0A0C3DPD6</accession>
<feature type="region of interest" description="Disordered" evidence="1">
    <location>
        <begin position="381"/>
        <end position="401"/>
    </location>
</feature>
<feature type="region of interest" description="Disordered" evidence="1">
    <location>
        <begin position="231"/>
        <end position="263"/>
    </location>
</feature>
<evidence type="ECO:0000313" key="2">
    <source>
        <dbReference type="EMBL" id="KIM57861.1"/>
    </source>
</evidence>
<dbReference type="EMBL" id="KN822094">
    <property type="protein sequence ID" value="KIM57861.1"/>
    <property type="molecule type" value="Genomic_DNA"/>
</dbReference>
<dbReference type="InParanoid" id="A0A0C3DPD6"/>
<feature type="compositionally biased region" description="Acidic residues" evidence="1">
    <location>
        <begin position="233"/>
        <end position="242"/>
    </location>
</feature>
<proteinExistence type="predicted"/>
<feature type="region of interest" description="Disordered" evidence="1">
    <location>
        <begin position="1"/>
        <end position="27"/>
    </location>
</feature>
<dbReference type="OrthoDB" id="3149423at2759"/>
<name>A0A0C3DPD6_9AGAM</name>
<dbReference type="HOGENOM" id="CLU_030984_3_0_1"/>
<reference evidence="3" key="2">
    <citation type="submission" date="2015-01" db="EMBL/GenBank/DDBJ databases">
        <title>Evolutionary Origins and Diversification of the Mycorrhizal Mutualists.</title>
        <authorList>
            <consortium name="DOE Joint Genome Institute"/>
            <consortium name="Mycorrhizal Genomics Consortium"/>
            <person name="Kohler A."/>
            <person name="Kuo A."/>
            <person name="Nagy L.G."/>
            <person name="Floudas D."/>
            <person name="Copeland A."/>
            <person name="Barry K.W."/>
            <person name="Cichocki N."/>
            <person name="Veneault-Fourrey C."/>
            <person name="LaButti K."/>
            <person name="Lindquist E.A."/>
            <person name="Lipzen A."/>
            <person name="Lundell T."/>
            <person name="Morin E."/>
            <person name="Murat C."/>
            <person name="Riley R."/>
            <person name="Ohm R."/>
            <person name="Sun H."/>
            <person name="Tunlid A."/>
            <person name="Henrissat B."/>
            <person name="Grigoriev I.V."/>
            <person name="Hibbett D.S."/>
            <person name="Martin F."/>
        </authorList>
    </citation>
    <scope>NUCLEOTIDE SEQUENCE [LARGE SCALE GENOMIC DNA]</scope>
    <source>
        <strain evidence="3">Foug A</strain>
    </source>
</reference>
<dbReference type="Proteomes" id="UP000053989">
    <property type="component" value="Unassembled WGS sequence"/>
</dbReference>
<keyword evidence="3" id="KW-1185">Reference proteome</keyword>
<organism evidence="2 3">
    <name type="scientific">Scleroderma citrinum Foug A</name>
    <dbReference type="NCBI Taxonomy" id="1036808"/>
    <lineage>
        <taxon>Eukaryota</taxon>
        <taxon>Fungi</taxon>
        <taxon>Dikarya</taxon>
        <taxon>Basidiomycota</taxon>
        <taxon>Agaricomycotina</taxon>
        <taxon>Agaricomycetes</taxon>
        <taxon>Agaricomycetidae</taxon>
        <taxon>Boletales</taxon>
        <taxon>Sclerodermatineae</taxon>
        <taxon>Sclerodermataceae</taxon>
        <taxon>Scleroderma</taxon>
    </lineage>
</organism>
<evidence type="ECO:0000256" key="1">
    <source>
        <dbReference type="SAM" id="MobiDB-lite"/>
    </source>
</evidence>